<evidence type="ECO:0000256" key="7">
    <source>
        <dbReference type="SAM" id="Phobius"/>
    </source>
</evidence>
<dbReference type="PANTHER" id="PTHR30509:SF9">
    <property type="entry name" value="MULTIDRUG RESISTANCE PROTEIN MDTO"/>
    <property type="match status" value="1"/>
</dbReference>
<evidence type="ECO:0000313" key="8">
    <source>
        <dbReference type="EMBL" id="MFC6646380.1"/>
    </source>
</evidence>
<accession>A0ABW1ZBU6</accession>
<feature type="transmembrane region" description="Helical" evidence="7">
    <location>
        <begin position="486"/>
        <end position="504"/>
    </location>
</feature>
<feature type="transmembrane region" description="Helical" evidence="7">
    <location>
        <begin position="68"/>
        <end position="89"/>
    </location>
</feature>
<evidence type="ECO:0000313" key="9">
    <source>
        <dbReference type="Proteomes" id="UP001596391"/>
    </source>
</evidence>
<dbReference type="RefSeq" id="WP_263370054.1">
    <property type="nucleotide sequence ID" value="NZ_JAGSYD010000001.1"/>
</dbReference>
<evidence type="ECO:0000256" key="3">
    <source>
        <dbReference type="ARBA" id="ARBA00022475"/>
    </source>
</evidence>
<dbReference type="Pfam" id="PF04632">
    <property type="entry name" value="FUSC"/>
    <property type="match status" value="1"/>
</dbReference>
<feature type="transmembrane region" description="Helical" evidence="7">
    <location>
        <begin position="404"/>
        <end position="425"/>
    </location>
</feature>
<protein>
    <submittedName>
        <fullName evidence="8">FUSC family protein</fullName>
    </submittedName>
</protein>
<evidence type="ECO:0000256" key="5">
    <source>
        <dbReference type="ARBA" id="ARBA00022989"/>
    </source>
</evidence>
<sequence length="593" mass="65279">MSKTRKFGRLLQDEMTPYPGRAAGALRDTLVLLLSVALAMTFRTPGMQLAAALLLLMQRERPGLTMRVALEIIVSTALALAVSCTWVQLTDGTEGARFYGVMVLIFCSAFCMVASTMALPSTIFGFYGFVFLSNWDGHHSADYNVRFGLNYLASMALGVACLVAVEYGFGTRHPAEELARELRRRMSALAELFSSLANDEPRNDPHSFRQTHRKVLQLAHAGDMRLRELYDRFRDSSAAQDVPVGLQYRIGIATRALQRSVALGFSTQQEESGVERLRAYAALAELCRAAAEDKAPTTSAHFESDSRTLQELHAELGEYLAVQHASGEIAAEPQASRMKARSAFFVPDAFTTPDAAVYALKLTLAAMICYVLYNAIAWPGILTCVVTVLFTGLSTTGAMKQKQLYRFSGAAIGGLIGIFVVSVFFPNMDSITSLIVLFAPICFFAGWVMRSPNMGYIGVQIAFAFFLTTIGGFGPSTQVTPARDRLIGVALGILALWLVFDQLWPVRTTDALRRTLQRIGLATEQLRTEENAGRFESLRSMVSTELANAQQLEVAVHFDVGRHQKRELLETRKLLHRIEAAAAEFYAEAASHF</sequence>
<keyword evidence="3" id="KW-1003">Cell membrane</keyword>
<gene>
    <name evidence="8" type="ORF">ACFQBQ_12455</name>
</gene>
<feature type="transmembrane region" description="Helical" evidence="7">
    <location>
        <begin position="151"/>
        <end position="170"/>
    </location>
</feature>
<name>A0ABW1ZBU6_9BACT</name>
<feature type="transmembrane region" description="Helical" evidence="7">
    <location>
        <begin position="456"/>
        <end position="474"/>
    </location>
</feature>
<evidence type="ECO:0000256" key="2">
    <source>
        <dbReference type="ARBA" id="ARBA00022448"/>
    </source>
</evidence>
<proteinExistence type="predicted"/>
<keyword evidence="4 7" id="KW-0812">Transmembrane</keyword>
<evidence type="ECO:0000256" key="1">
    <source>
        <dbReference type="ARBA" id="ARBA00004651"/>
    </source>
</evidence>
<organism evidence="8 9">
    <name type="scientific">Granulicella cerasi</name>
    <dbReference type="NCBI Taxonomy" id="741063"/>
    <lineage>
        <taxon>Bacteria</taxon>
        <taxon>Pseudomonadati</taxon>
        <taxon>Acidobacteriota</taxon>
        <taxon>Terriglobia</taxon>
        <taxon>Terriglobales</taxon>
        <taxon>Acidobacteriaceae</taxon>
        <taxon>Granulicella</taxon>
    </lineage>
</organism>
<feature type="transmembrane region" description="Helical" evidence="7">
    <location>
        <begin position="370"/>
        <end position="392"/>
    </location>
</feature>
<evidence type="ECO:0000256" key="6">
    <source>
        <dbReference type="ARBA" id="ARBA00023136"/>
    </source>
</evidence>
<feature type="transmembrane region" description="Helical" evidence="7">
    <location>
        <begin position="431"/>
        <end position="449"/>
    </location>
</feature>
<comment type="subcellular location">
    <subcellularLocation>
        <location evidence="1">Cell membrane</location>
        <topology evidence="1">Multi-pass membrane protein</topology>
    </subcellularLocation>
</comment>
<dbReference type="PANTHER" id="PTHR30509">
    <property type="entry name" value="P-HYDROXYBENZOIC ACID EFFLUX PUMP SUBUNIT-RELATED"/>
    <property type="match status" value="1"/>
</dbReference>
<keyword evidence="6 7" id="KW-0472">Membrane</keyword>
<reference evidence="9" key="1">
    <citation type="journal article" date="2019" name="Int. J. Syst. Evol. Microbiol.">
        <title>The Global Catalogue of Microorganisms (GCM) 10K type strain sequencing project: providing services to taxonomists for standard genome sequencing and annotation.</title>
        <authorList>
            <consortium name="The Broad Institute Genomics Platform"/>
            <consortium name="The Broad Institute Genome Sequencing Center for Infectious Disease"/>
            <person name="Wu L."/>
            <person name="Ma J."/>
        </authorList>
    </citation>
    <scope>NUCLEOTIDE SEQUENCE [LARGE SCALE GENOMIC DNA]</scope>
    <source>
        <strain evidence="9">CGMCC 1.16026</strain>
    </source>
</reference>
<evidence type="ECO:0000256" key="4">
    <source>
        <dbReference type="ARBA" id="ARBA00022692"/>
    </source>
</evidence>
<feature type="transmembrane region" description="Helical" evidence="7">
    <location>
        <begin position="101"/>
        <end position="130"/>
    </location>
</feature>
<dbReference type="InterPro" id="IPR006726">
    <property type="entry name" value="PHBA_efflux_AaeB/fusaric-R"/>
</dbReference>
<keyword evidence="2" id="KW-0813">Transport</keyword>
<comment type="caution">
    <text evidence="8">The sequence shown here is derived from an EMBL/GenBank/DDBJ whole genome shotgun (WGS) entry which is preliminary data.</text>
</comment>
<dbReference type="Proteomes" id="UP001596391">
    <property type="component" value="Unassembled WGS sequence"/>
</dbReference>
<keyword evidence="5 7" id="KW-1133">Transmembrane helix</keyword>
<dbReference type="EMBL" id="JBHSWI010000001">
    <property type="protein sequence ID" value="MFC6646380.1"/>
    <property type="molecule type" value="Genomic_DNA"/>
</dbReference>
<keyword evidence="9" id="KW-1185">Reference proteome</keyword>